<dbReference type="CDD" id="cd00090">
    <property type="entry name" value="HTH_ARSR"/>
    <property type="match status" value="1"/>
</dbReference>
<dbReference type="AlphaFoldDB" id="A0A3G8JKY5"/>
<dbReference type="Gene3D" id="1.10.10.10">
    <property type="entry name" value="Winged helix-like DNA-binding domain superfamily/Winged helix DNA-binding domain"/>
    <property type="match status" value="1"/>
</dbReference>
<dbReference type="GO" id="GO:0003677">
    <property type="term" value="F:DNA binding"/>
    <property type="evidence" value="ECO:0007669"/>
    <property type="project" value="UniProtKB-KW"/>
</dbReference>
<dbReference type="SUPFAM" id="SSF46785">
    <property type="entry name" value="Winged helix' DNA-binding domain"/>
    <property type="match status" value="1"/>
</dbReference>
<dbReference type="CDD" id="cd00158">
    <property type="entry name" value="RHOD"/>
    <property type="match status" value="1"/>
</dbReference>
<dbReference type="PROSITE" id="PS50206">
    <property type="entry name" value="RHODANESE_3"/>
    <property type="match status" value="1"/>
</dbReference>
<dbReference type="PANTHER" id="PTHR33154:SF18">
    <property type="entry name" value="ARSENICAL RESISTANCE OPERON REPRESSOR"/>
    <property type="match status" value="1"/>
</dbReference>
<feature type="domain" description="HTH arsR-type" evidence="5">
    <location>
        <begin position="13"/>
        <end position="107"/>
    </location>
</feature>
<dbReference type="InterPro" id="IPR036873">
    <property type="entry name" value="Rhodanese-like_dom_sf"/>
</dbReference>
<dbReference type="SMART" id="SM00450">
    <property type="entry name" value="RHOD"/>
    <property type="match status" value="1"/>
</dbReference>
<evidence type="ECO:0000259" key="5">
    <source>
        <dbReference type="PROSITE" id="PS50987"/>
    </source>
</evidence>
<dbReference type="OrthoDB" id="9800872at2"/>
<dbReference type="InterPro" id="IPR051081">
    <property type="entry name" value="HTH_MetalResp_TranReg"/>
</dbReference>
<dbReference type="InterPro" id="IPR036388">
    <property type="entry name" value="WH-like_DNA-bd_sf"/>
</dbReference>
<keyword evidence="7" id="KW-1185">Reference proteome</keyword>
<evidence type="ECO:0000259" key="4">
    <source>
        <dbReference type="PROSITE" id="PS50206"/>
    </source>
</evidence>
<keyword evidence="2" id="KW-0238">DNA-binding</keyword>
<dbReference type="Proteomes" id="UP000271469">
    <property type="component" value="Chromosome"/>
</dbReference>
<keyword evidence="1" id="KW-0805">Transcription regulation</keyword>
<dbReference type="SMART" id="SM00418">
    <property type="entry name" value="HTH_ARSR"/>
    <property type="match status" value="1"/>
</dbReference>
<dbReference type="Gene3D" id="3.40.250.10">
    <property type="entry name" value="Rhodanese-like domain"/>
    <property type="match status" value="1"/>
</dbReference>
<evidence type="ECO:0000313" key="7">
    <source>
        <dbReference type="Proteomes" id="UP000271469"/>
    </source>
</evidence>
<dbReference type="PROSITE" id="PS50987">
    <property type="entry name" value="HTH_ARSR_2"/>
    <property type="match status" value="1"/>
</dbReference>
<evidence type="ECO:0000256" key="3">
    <source>
        <dbReference type="ARBA" id="ARBA00023163"/>
    </source>
</evidence>
<dbReference type="PROSITE" id="PS00380">
    <property type="entry name" value="RHODANESE_1"/>
    <property type="match status" value="1"/>
</dbReference>
<dbReference type="Pfam" id="PF00581">
    <property type="entry name" value="Rhodanese"/>
    <property type="match status" value="1"/>
</dbReference>
<evidence type="ECO:0000256" key="1">
    <source>
        <dbReference type="ARBA" id="ARBA00023015"/>
    </source>
</evidence>
<dbReference type="GO" id="GO:0004792">
    <property type="term" value="F:thiosulfate-cyanide sulfurtransferase activity"/>
    <property type="evidence" value="ECO:0007669"/>
    <property type="project" value="InterPro"/>
</dbReference>
<dbReference type="InterPro" id="IPR001845">
    <property type="entry name" value="HTH_ArsR_DNA-bd_dom"/>
</dbReference>
<dbReference type="KEGG" id="gom:D7316_01901"/>
<keyword evidence="3" id="KW-0804">Transcription</keyword>
<dbReference type="InterPro" id="IPR001307">
    <property type="entry name" value="Thiosulphate_STrfase_CS"/>
</dbReference>
<evidence type="ECO:0000313" key="6">
    <source>
        <dbReference type="EMBL" id="AZG45305.1"/>
    </source>
</evidence>
<dbReference type="GO" id="GO:0003700">
    <property type="term" value="F:DNA-binding transcription factor activity"/>
    <property type="evidence" value="ECO:0007669"/>
    <property type="project" value="InterPro"/>
</dbReference>
<organism evidence="6 7">
    <name type="scientific">Gordonia insulae</name>
    <dbReference type="NCBI Taxonomy" id="2420509"/>
    <lineage>
        <taxon>Bacteria</taxon>
        <taxon>Bacillati</taxon>
        <taxon>Actinomycetota</taxon>
        <taxon>Actinomycetes</taxon>
        <taxon>Mycobacteriales</taxon>
        <taxon>Gordoniaceae</taxon>
        <taxon>Gordonia</taxon>
    </lineage>
</organism>
<feature type="domain" description="Rhodanese" evidence="4">
    <location>
        <begin position="137"/>
        <end position="226"/>
    </location>
</feature>
<reference evidence="6 7" key="1">
    <citation type="submission" date="2018-11" db="EMBL/GenBank/DDBJ databases">
        <title>Gordonia insulae sp. nov., isolated from an island soil.</title>
        <authorList>
            <person name="Kim Y.S."/>
            <person name="Kim S.B."/>
        </authorList>
    </citation>
    <scope>NUCLEOTIDE SEQUENCE [LARGE SCALE GENOMIC DNA]</scope>
    <source>
        <strain evidence="6 7">MMS17-SY073</strain>
    </source>
</reference>
<dbReference type="InterPro" id="IPR011991">
    <property type="entry name" value="ArsR-like_HTH"/>
</dbReference>
<dbReference type="EMBL" id="CP033972">
    <property type="protein sequence ID" value="AZG45305.1"/>
    <property type="molecule type" value="Genomic_DNA"/>
</dbReference>
<dbReference type="InterPro" id="IPR036390">
    <property type="entry name" value="WH_DNA-bd_sf"/>
</dbReference>
<sequence length="228" mass="24719">MTESVDTAAPRFPELGIYTELARVGKALASPVRLRLLDILEEGERTVEDLAATAGFGVKNTSSQLQILRAAQLVSSRRDGVRIHYRIASPRVSTLLGAFARFATDNVSTVRAEIDAYFADHRDLVPVTADDLATMIDADAVLVVDVRDPDEFGRGHIPGAISVPQNRIRELLALLPADRRIVAYCQGPYCLASPEAAHELIDAERDATIVEGGLTAWIRSGGSLSRSR</sequence>
<protein>
    <submittedName>
        <fullName evidence="6">Putative HTH-type transcriptional regulator</fullName>
    </submittedName>
</protein>
<accession>A0A3G8JKY5</accession>
<proteinExistence type="predicted"/>
<dbReference type="PRINTS" id="PR00778">
    <property type="entry name" value="HTHARSR"/>
</dbReference>
<evidence type="ECO:0000256" key="2">
    <source>
        <dbReference type="ARBA" id="ARBA00023125"/>
    </source>
</evidence>
<dbReference type="SUPFAM" id="SSF52821">
    <property type="entry name" value="Rhodanese/Cell cycle control phosphatase"/>
    <property type="match status" value="1"/>
</dbReference>
<dbReference type="PANTHER" id="PTHR33154">
    <property type="entry name" value="TRANSCRIPTIONAL REGULATOR, ARSR FAMILY"/>
    <property type="match status" value="1"/>
</dbReference>
<dbReference type="Pfam" id="PF01022">
    <property type="entry name" value="HTH_5"/>
    <property type="match status" value="1"/>
</dbReference>
<gene>
    <name evidence="6" type="ORF">D7316_01901</name>
</gene>
<dbReference type="InterPro" id="IPR001763">
    <property type="entry name" value="Rhodanese-like_dom"/>
</dbReference>
<dbReference type="NCBIfam" id="NF033788">
    <property type="entry name" value="HTH_metalloreg"/>
    <property type="match status" value="1"/>
</dbReference>
<dbReference type="RefSeq" id="WP_124708034.1">
    <property type="nucleotide sequence ID" value="NZ_CP033972.1"/>
</dbReference>
<name>A0A3G8JKY5_9ACTN</name>